<sequence>MSYLQSILDKYQPQTDVLPVAQAITEELQQAFPTLSAITVSGSYAKGTAVSVGDVGTEVDLLLSFAPETSTPKGIYEDIYQYALQRGWMPRQRNVALGVQVNGHRIDLIPARQQAGFQHYHSVYIRKASAWRQTNVEEHIDLVRRSRRTDEIRLLKIWRTLHVVEFPSFYLEMFIIEALKGRPYDVMENVWYLLGYMRTSLEIFPVLDPTNPQNLISDTITALQKQAVAAAAIHSLQAHDWSEVIW</sequence>
<evidence type="ECO:0000313" key="1">
    <source>
        <dbReference type="EMBL" id="MFC4426773.1"/>
    </source>
</evidence>
<gene>
    <name evidence="1" type="ORF">ACFOZ9_11180</name>
</gene>
<proteinExistence type="predicted"/>
<dbReference type="Pfam" id="PF18144">
    <property type="entry name" value="SMODS"/>
    <property type="match status" value="1"/>
</dbReference>
<evidence type="ECO:0008006" key="3">
    <source>
        <dbReference type="Google" id="ProtNLM"/>
    </source>
</evidence>
<dbReference type="InterPro" id="IPR043519">
    <property type="entry name" value="NT_sf"/>
</dbReference>
<reference evidence="2" key="1">
    <citation type="journal article" date="2019" name="Int. J. Syst. Evol. Microbiol.">
        <title>The Global Catalogue of Microorganisms (GCM) 10K type strain sequencing project: providing services to taxonomists for standard genome sequencing and annotation.</title>
        <authorList>
            <consortium name="The Broad Institute Genomics Platform"/>
            <consortium name="The Broad Institute Genome Sequencing Center for Infectious Disease"/>
            <person name="Wu L."/>
            <person name="Ma J."/>
        </authorList>
    </citation>
    <scope>NUCLEOTIDE SEQUENCE [LARGE SCALE GENOMIC DNA]</scope>
    <source>
        <strain evidence="2">CCUG 56029</strain>
    </source>
</reference>
<dbReference type="RefSeq" id="WP_380039591.1">
    <property type="nucleotide sequence ID" value="NZ_JBHSEH010000011.1"/>
</dbReference>
<protein>
    <recommendedName>
        <fullName evidence="3">Nucleotidyltransferase-like protein</fullName>
    </recommendedName>
</protein>
<keyword evidence="2" id="KW-1185">Reference proteome</keyword>
<dbReference type="SUPFAM" id="SSF81301">
    <property type="entry name" value="Nucleotidyltransferase"/>
    <property type="match status" value="1"/>
</dbReference>
<dbReference type="Proteomes" id="UP001595998">
    <property type="component" value="Unassembled WGS sequence"/>
</dbReference>
<dbReference type="EMBL" id="JBHSEH010000011">
    <property type="protein sequence ID" value="MFC4426773.1"/>
    <property type="molecule type" value="Genomic_DNA"/>
</dbReference>
<dbReference type="Gene3D" id="3.30.460.10">
    <property type="entry name" value="Beta Polymerase, domain 2"/>
    <property type="match status" value="1"/>
</dbReference>
<organism evidence="1 2">
    <name type="scientific">Deinococcus navajonensis</name>
    <dbReference type="NCBI Taxonomy" id="309884"/>
    <lineage>
        <taxon>Bacteria</taxon>
        <taxon>Thermotogati</taxon>
        <taxon>Deinococcota</taxon>
        <taxon>Deinococci</taxon>
        <taxon>Deinococcales</taxon>
        <taxon>Deinococcaceae</taxon>
        <taxon>Deinococcus</taxon>
    </lineage>
</organism>
<accession>A0ABV8XPV3</accession>
<evidence type="ECO:0000313" key="2">
    <source>
        <dbReference type="Proteomes" id="UP001595998"/>
    </source>
</evidence>
<name>A0ABV8XPV3_9DEIO</name>
<comment type="caution">
    <text evidence="1">The sequence shown here is derived from an EMBL/GenBank/DDBJ whole genome shotgun (WGS) entry which is preliminary data.</text>
</comment>